<evidence type="ECO:0000313" key="3">
    <source>
        <dbReference type="Proteomes" id="UP000487649"/>
    </source>
</evidence>
<dbReference type="AlphaFoldDB" id="A0A9X4XE33"/>
<dbReference type="Proteomes" id="UP000487649">
    <property type="component" value="Unassembled WGS sequence"/>
</dbReference>
<protein>
    <submittedName>
        <fullName evidence="2">Uncharacterized protein</fullName>
    </submittedName>
</protein>
<sequence length="624" mass="71400">MTQYWQFTPVDRIEESTFHPVLERFYKNGISGLIRENIQNSLDGKLKENDDPVTVTIKTGTIDKQHIPGLDEVKERILSLQGRNGYTKETIAHMQNKMHTQIIQYISFEDSNTKGLRGAKNGQTNSNEDTWSIYAYNKGVHTIEADESAEQARGGSHGIGKIASNAASDLYLMYFANCDEFGNQHLGGTIQLIEHEMNSKCYRATGYFTQIQDGKFYPFENHYHEVFQKQTRGLKIIVPFLRTEFSDEIEIIKAVCDSFFLSILEGKLQVYINDQCLNIQTIGQYMADPIYYPDHVEPKNLNFTPYYYQTYTELEPQRITIKDKKETYEFNLYFRYDLSIPKGRIGIIRTIGMKIEDKKISGHVNKPFNGILIPVSSKEDAYLKSLENESHTQLAFDHIKDPKLQSNAKRFINNITKEISQVIEAAIKQNNPTDGKIDTGDILYVVETQFKQELSKVASPVKLKKGSKEQTVVKVKTDVPKKKPKNKEAKEQDQKPPLKRKSRAKDEDEGKIKYQAQPDRVQRAIIGNAEILRFDFSKSPEIKNVNTCDISLAVVDGMGKEYPNELKLRDAYTQITDLTTSKSLKVEGDIIRNVVLTKGVAQLKLQSSDNNLNKNLKFVYYVEV</sequence>
<name>A0A9X4XE33_9FIRM</name>
<feature type="compositionally biased region" description="Basic and acidic residues" evidence="1">
    <location>
        <begin position="475"/>
        <end position="496"/>
    </location>
</feature>
<accession>A0A9X4XE33</accession>
<evidence type="ECO:0000256" key="1">
    <source>
        <dbReference type="SAM" id="MobiDB-lite"/>
    </source>
</evidence>
<proteinExistence type="predicted"/>
<comment type="caution">
    <text evidence="2">The sequence shown here is derived from an EMBL/GenBank/DDBJ whole genome shotgun (WGS) entry which is preliminary data.</text>
</comment>
<evidence type="ECO:0000313" key="2">
    <source>
        <dbReference type="EMBL" id="MTK20945.1"/>
    </source>
</evidence>
<dbReference type="EMBL" id="WMQE01000010">
    <property type="protein sequence ID" value="MTK20945.1"/>
    <property type="molecule type" value="Genomic_DNA"/>
</dbReference>
<organism evidence="2 3">
    <name type="scientific">Turicibacter sanguinis</name>
    <dbReference type="NCBI Taxonomy" id="154288"/>
    <lineage>
        <taxon>Bacteria</taxon>
        <taxon>Bacillati</taxon>
        <taxon>Bacillota</taxon>
        <taxon>Erysipelotrichia</taxon>
        <taxon>Erysipelotrichales</taxon>
        <taxon>Turicibacteraceae</taxon>
        <taxon>Turicibacter</taxon>
    </lineage>
</organism>
<gene>
    <name evidence="2" type="ORF">GMA92_05885</name>
</gene>
<feature type="region of interest" description="Disordered" evidence="1">
    <location>
        <begin position="469"/>
        <end position="513"/>
    </location>
</feature>
<reference evidence="2 3" key="1">
    <citation type="journal article" date="2019" name="Nat. Med.">
        <title>A library of human gut bacterial isolates paired with longitudinal multiomics data enables mechanistic microbiome research.</title>
        <authorList>
            <person name="Poyet M."/>
            <person name="Groussin M."/>
            <person name="Gibbons S.M."/>
            <person name="Avila-Pacheco J."/>
            <person name="Jiang X."/>
            <person name="Kearney S.M."/>
            <person name="Perrotta A.R."/>
            <person name="Berdy B."/>
            <person name="Zhao S."/>
            <person name="Lieberman T.D."/>
            <person name="Swanson P.K."/>
            <person name="Smith M."/>
            <person name="Roesemann S."/>
            <person name="Alexander J.E."/>
            <person name="Rich S.A."/>
            <person name="Livny J."/>
            <person name="Vlamakis H."/>
            <person name="Clish C."/>
            <person name="Bullock K."/>
            <person name="Deik A."/>
            <person name="Scott J."/>
            <person name="Pierce K.A."/>
            <person name="Xavier R.J."/>
            <person name="Alm E.J."/>
        </authorList>
    </citation>
    <scope>NUCLEOTIDE SEQUENCE [LARGE SCALE GENOMIC DNA]</scope>
    <source>
        <strain evidence="2 3">BIOML-A198</strain>
    </source>
</reference>